<name>A0A1J5Q817_9ZZZZ</name>
<evidence type="ECO:0008006" key="3">
    <source>
        <dbReference type="Google" id="ProtNLM"/>
    </source>
</evidence>
<evidence type="ECO:0000256" key="1">
    <source>
        <dbReference type="SAM" id="Phobius"/>
    </source>
</evidence>
<accession>A0A1J5Q817</accession>
<feature type="transmembrane region" description="Helical" evidence="1">
    <location>
        <begin position="6"/>
        <end position="28"/>
    </location>
</feature>
<protein>
    <recommendedName>
        <fullName evidence="3">Flagellar basal body-associated protein FliL</fullName>
    </recommendedName>
</protein>
<reference evidence="2" key="1">
    <citation type="submission" date="2016-10" db="EMBL/GenBank/DDBJ databases">
        <title>Sequence of Gallionella enrichment culture.</title>
        <authorList>
            <person name="Poehlein A."/>
            <person name="Muehling M."/>
            <person name="Daniel R."/>
        </authorList>
    </citation>
    <scope>NUCLEOTIDE SEQUENCE</scope>
</reference>
<keyword evidence="1" id="KW-0812">Transmembrane</keyword>
<proteinExistence type="predicted"/>
<evidence type="ECO:0000313" key="2">
    <source>
        <dbReference type="EMBL" id="OIQ79774.1"/>
    </source>
</evidence>
<dbReference type="AlphaFoldDB" id="A0A1J5Q817"/>
<keyword evidence="1" id="KW-1133">Transmembrane helix</keyword>
<keyword evidence="1" id="KW-0472">Membrane</keyword>
<dbReference type="EMBL" id="MLJW01001161">
    <property type="protein sequence ID" value="OIQ79774.1"/>
    <property type="molecule type" value="Genomic_DNA"/>
</dbReference>
<sequence>MDKKTLLFLVIGVLVAFLAGFGGIWFILGGSQAGKSPPGNPASGGMQEKDAGVMATSTFDLFQLSFPCKADAVGNTPMVHADFQLVVPIRHRIKVEENSSRLRDMIATLARHSDVSLVYHNVDWFKKQIIAQARETLGIEIENVLILRIDYDIIPKRH</sequence>
<gene>
    <name evidence="2" type="ORF">GALL_384790</name>
</gene>
<organism evidence="2">
    <name type="scientific">mine drainage metagenome</name>
    <dbReference type="NCBI Taxonomy" id="410659"/>
    <lineage>
        <taxon>unclassified sequences</taxon>
        <taxon>metagenomes</taxon>
        <taxon>ecological metagenomes</taxon>
    </lineage>
</organism>
<comment type="caution">
    <text evidence="2">The sequence shown here is derived from an EMBL/GenBank/DDBJ whole genome shotgun (WGS) entry which is preliminary data.</text>
</comment>